<dbReference type="AlphaFoldDB" id="A0A5N8W2F8"/>
<feature type="signal peptide" evidence="1">
    <location>
        <begin position="1"/>
        <end position="24"/>
    </location>
</feature>
<protein>
    <recommendedName>
        <fullName evidence="4">DUF3558 domain-containing protein</fullName>
    </recommendedName>
</protein>
<dbReference type="Proteomes" id="UP000326979">
    <property type="component" value="Unassembled WGS sequence"/>
</dbReference>
<proteinExistence type="predicted"/>
<gene>
    <name evidence="2" type="ORF">FNH04_11430</name>
</gene>
<organism evidence="2 3">
    <name type="scientific">Streptomyces phyllanthi</name>
    <dbReference type="NCBI Taxonomy" id="1803180"/>
    <lineage>
        <taxon>Bacteria</taxon>
        <taxon>Bacillati</taxon>
        <taxon>Actinomycetota</taxon>
        <taxon>Actinomycetes</taxon>
        <taxon>Kitasatosporales</taxon>
        <taxon>Streptomycetaceae</taxon>
        <taxon>Streptomyces</taxon>
    </lineage>
</organism>
<name>A0A5N8W2F8_9ACTN</name>
<evidence type="ECO:0000313" key="3">
    <source>
        <dbReference type="Proteomes" id="UP000326979"/>
    </source>
</evidence>
<keyword evidence="1" id="KW-0732">Signal</keyword>
<evidence type="ECO:0000313" key="2">
    <source>
        <dbReference type="EMBL" id="MPY40494.1"/>
    </source>
</evidence>
<dbReference type="PROSITE" id="PS51257">
    <property type="entry name" value="PROKAR_LIPOPROTEIN"/>
    <property type="match status" value="1"/>
</dbReference>
<evidence type="ECO:0000256" key="1">
    <source>
        <dbReference type="SAM" id="SignalP"/>
    </source>
</evidence>
<accession>A0A5N8W2F8</accession>
<dbReference type="RefSeq" id="WP_152783075.1">
    <property type="nucleotide sequence ID" value="NZ_BAABEQ010000093.1"/>
</dbReference>
<feature type="chain" id="PRO_5024953792" description="DUF3558 domain-containing protein" evidence="1">
    <location>
        <begin position="25"/>
        <end position="183"/>
    </location>
</feature>
<comment type="caution">
    <text evidence="2">The sequence shown here is derived from an EMBL/GenBank/DDBJ whole genome shotgun (WGS) entry which is preliminary data.</text>
</comment>
<reference evidence="2 3" key="1">
    <citation type="submission" date="2019-07" db="EMBL/GenBank/DDBJ databases">
        <title>New species of Amycolatopsis and Streptomyces.</title>
        <authorList>
            <person name="Duangmal K."/>
            <person name="Teo W.F.A."/>
            <person name="Lipun K."/>
        </authorList>
    </citation>
    <scope>NUCLEOTIDE SEQUENCE [LARGE SCALE GENOMIC DNA]</scope>
    <source>
        <strain evidence="2 3">TISTR 2346</strain>
    </source>
</reference>
<keyword evidence="3" id="KW-1185">Reference proteome</keyword>
<dbReference type="OrthoDB" id="4327011at2"/>
<sequence length="183" mass="19599">MYYRRTALLRPVGLAIAAVTALVAATSGCSGDKEEREYAVPSALCGMAVDAEDLTPFLPAGRKITVRDKSSTGIESCEVVVDDTLILTTTQAWLEQGRTTAYFASGQTLNALDHSAEEGRFRYSGNEAFGKAQGCTDTKDKQELYTAIQAQGSKHRDADAMKRLIASYTKEVESSAECTAGAP</sequence>
<evidence type="ECO:0008006" key="4">
    <source>
        <dbReference type="Google" id="ProtNLM"/>
    </source>
</evidence>
<dbReference type="EMBL" id="VJZE01000056">
    <property type="protein sequence ID" value="MPY40494.1"/>
    <property type="molecule type" value="Genomic_DNA"/>
</dbReference>